<dbReference type="KEGG" id="ppd:Ppro_3334"/>
<dbReference type="Pfam" id="PF07378">
    <property type="entry name" value="FlbT"/>
    <property type="match status" value="1"/>
</dbReference>
<dbReference type="GO" id="GO:0048027">
    <property type="term" value="F:mRNA 5'-UTR binding"/>
    <property type="evidence" value="ECO:0007669"/>
    <property type="project" value="InterPro"/>
</dbReference>
<name>A1AUA6_PELPD</name>
<accession>A1AUA6</accession>
<sequence>MSLKIVLKAQEKIIIGNAVLRNGNRNAELYVENTVPILRQKDILKECDANSPARRVYFAIQLMYIDPEKRQAHVEAFFQQIHDIIEAAPSTRKFIVKLCEQVAAARFYQALKTARELIDYEEEITAHV</sequence>
<dbReference type="Proteomes" id="UP000006732">
    <property type="component" value="Chromosome"/>
</dbReference>
<dbReference type="OrthoDB" id="8561314at2"/>
<dbReference type="HOGENOM" id="CLU_130913_1_0_7"/>
<organism evidence="3 4">
    <name type="scientific">Pelobacter propionicus (strain DSM 2379 / NBRC 103807 / OttBd1)</name>
    <dbReference type="NCBI Taxonomy" id="338966"/>
    <lineage>
        <taxon>Bacteria</taxon>
        <taxon>Pseudomonadati</taxon>
        <taxon>Thermodesulfobacteriota</taxon>
        <taxon>Desulfuromonadia</taxon>
        <taxon>Desulfuromonadales</taxon>
        <taxon>Desulfuromonadaceae</taxon>
        <taxon>Pelobacter</taxon>
    </lineage>
</organism>
<keyword evidence="4" id="KW-1185">Reference proteome</keyword>
<dbReference type="AlphaFoldDB" id="A1AUA6"/>
<keyword evidence="3" id="KW-0282">Flagellum</keyword>
<proteinExistence type="predicted"/>
<protein>
    <submittedName>
        <fullName evidence="3">Flagellar FlbT family protein</fullName>
    </submittedName>
</protein>
<dbReference type="RefSeq" id="WP_011737144.1">
    <property type="nucleotide sequence ID" value="NC_008609.1"/>
</dbReference>
<dbReference type="InterPro" id="IPR009967">
    <property type="entry name" value="Flagellum_FlbT"/>
</dbReference>
<dbReference type="GO" id="GO:0006402">
    <property type="term" value="P:mRNA catabolic process"/>
    <property type="evidence" value="ECO:0007669"/>
    <property type="project" value="InterPro"/>
</dbReference>
<evidence type="ECO:0000313" key="3">
    <source>
        <dbReference type="EMBL" id="ABL00927.1"/>
    </source>
</evidence>
<reference evidence="3 4" key="1">
    <citation type="submission" date="2006-10" db="EMBL/GenBank/DDBJ databases">
        <title>Complete sequence of chromosome of Pelobacter propionicus DSM 2379.</title>
        <authorList>
            <consortium name="US DOE Joint Genome Institute"/>
            <person name="Copeland A."/>
            <person name="Lucas S."/>
            <person name="Lapidus A."/>
            <person name="Barry K."/>
            <person name="Detter J.C."/>
            <person name="Glavina del Rio T."/>
            <person name="Hammon N."/>
            <person name="Israni S."/>
            <person name="Dalin E."/>
            <person name="Tice H."/>
            <person name="Pitluck S."/>
            <person name="Saunders E."/>
            <person name="Brettin T."/>
            <person name="Bruce D."/>
            <person name="Han C."/>
            <person name="Tapia R."/>
            <person name="Schmutz J."/>
            <person name="Larimer F."/>
            <person name="Land M."/>
            <person name="Hauser L."/>
            <person name="Kyrpides N."/>
            <person name="Kim E."/>
            <person name="Lovley D."/>
            <person name="Richardson P."/>
        </authorList>
    </citation>
    <scope>NUCLEOTIDE SEQUENCE [LARGE SCALE GENOMIC DNA]</scope>
    <source>
        <strain evidence="4">DSM 2379 / NBRC 103807 / OttBd1</strain>
    </source>
</reference>
<dbReference type="EMBL" id="CP000482">
    <property type="protein sequence ID" value="ABL00927.1"/>
    <property type="molecule type" value="Genomic_DNA"/>
</dbReference>
<dbReference type="GO" id="GO:1902209">
    <property type="term" value="P:negative regulation of bacterial-type flagellum assembly"/>
    <property type="evidence" value="ECO:0007669"/>
    <property type="project" value="InterPro"/>
</dbReference>
<dbReference type="eggNOG" id="COG5443">
    <property type="taxonomic scope" value="Bacteria"/>
</dbReference>
<gene>
    <name evidence="3" type="ordered locus">Ppro_3334</name>
</gene>
<dbReference type="STRING" id="338966.Ppro_3334"/>
<keyword evidence="3" id="KW-0969">Cilium</keyword>
<evidence type="ECO:0000256" key="1">
    <source>
        <dbReference type="ARBA" id="ARBA00022795"/>
    </source>
</evidence>
<keyword evidence="3" id="KW-0966">Cell projection</keyword>
<keyword evidence="2" id="KW-0694">RNA-binding</keyword>
<evidence type="ECO:0000256" key="2">
    <source>
        <dbReference type="ARBA" id="ARBA00022884"/>
    </source>
</evidence>
<keyword evidence="1" id="KW-1005">Bacterial flagellum biogenesis</keyword>
<evidence type="ECO:0000313" key="4">
    <source>
        <dbReference type="Proteomes" id="UP000006732"/>
    </source>
</evidence>